<dbReference type="InterPro" id="IPR035919">
    <property type="entry name" value="EAL_sf"/>
</dbReference>
<dbReference type="InterPro" id="IPR052155">
    <property type="entry name" value="Biofilm_reg_signaling"/>
</dbReference>
<dbReference type="InterPro" id="IPR033480">
    <property type="entry name" value="sCache_2"/>
</dbReference>
<dbReference type="PANTHER" id="PTHR44757:SF2">
    <property type="entry name" value="BIOFILM ARCHITECTURE MAINTENANCE PROTEIN MBAA"/>
    <property type="match status" value="1"/>
</dbReference>
<evidence type="ECO:0000256" key="2">
    <source>
        <dbReference type="ARBA" id="ARBA00022475"/>
    </source>
</evidence>
<name>A0ABN4YEE3_9GAMM</name>
<dbReference type="Pfam" id="PF00563">
    <property type="entry name" value="EAL"/>
    <property type="match status" value="1"/>
</dbReference>
<sequence>MLLWNDQKLINLIKYAPALTVCFFMIVINAVIIHDNQQKENESILSLREDVISRQKKEINQQVNQIINVIQFKNNLVLSQLKQLSKSRVDEAHSIAQSIFVNNPDKPKSDVIKMIINALRPIRFNDGRGYFFIFDMQGNNILHGLKPHLEGTSVWDAQDLRGTFILQEHINKIKRQQGEAFYHWWYQKPGYPATQEFEKVGFGKQFTPFNWFIGTGEYVADVENDVKATLLNWISEYDYGNHQRLFVIDKKGHSLANPITHNEHAFIERHEDTTQQMVKQLLSQVTTEGNLVEFDLSSQTEFALTPVEITYAKLFEPWGWIVGSHFNSHDFEAYLMSKQEALLLNNHEKLMKVLTLSIISTFLMVGGCLFASNLIANRFKKFKHRIEKDFTKLANSKATMKHMAMHDALTGLPNRMCLLDQINQDLKSAKKHHKKLALVLIDIDNFKKVNDIYGQSSGDELLKKLSQALAQSIEPIDTLARFGGDEFAFCFPNLDNNQQVHQKIALIQTILNKAYTVNNTEHMIKCSIGISMYPSDSQDPEGLIRKADIVLYKSKTNLNGSVTFFNAEVDAQVSYEYQLEEQLREALDNNEISVLYQPQINTRNVKIQSVEALARWNNPKLGSISPDVFINLAERTGLIIDIGLFIFRKACEDILATSPNGHGAINVSINISPKQLVDINFVESVTQIVSEVGIDIHRITLEITENLVLQDLKMTAIILNELKALKFGISLDDFGTGYSSLSYLNELPITEIKIDRCFINNINSSKQSNALVKAIFAISEAYNISVVAEGVEEKRQFLTLKSYRCDLIQGYYFDKPLTVEQLQQKYFTPEFASHG</sequence>
<dbReference type="InterPro" id="IPR043128">
    <property type="entry name" value="Rev_trsase/Diguanyl_cyclase"/>
</dbReference>
<dbReference type="InterPro" id="IPR001633">
    <property type="entry name" value="EAL_dom"/>
</dbReference>
<keyword evidence="10" id="KW-1185">Reference proteome</keyword>
<feature type="transmembrane region" description="Helical" evidence="6">
    <location>
        <begin position="12"/>
        <end position="33"/>
    </location>
</feature>
<evidence type="ECO:0000259" key="7">
    <source>
        <dbReference type="PROSITE" id="PS50883"/>
    </source>
</evidence>
<dbReference type="GO" id="GO:0003677">
    <property type="term" value="F:DNA binding"/>
    <property type="evidence" value="ECO:0007669"/>
    <property type="project" value="UniProtKB-KW"/>
</dbReference>
<keyword evidence="9" id="KW-0238">DNA-binding</keyword>
<dbReference type="SMART" id="SM00267">
    <property type="entry name" value="GGDEF"/>
    <property type="match status" value="1"/>
</dbReference>
<evidence type="ECO:0000256" key="3">
    <source>
        <dbReference type="ARBA" id="ARBA00022692"/>
    </source>
</evidence>
<protein>
    <submittedName>
        <fullName evidence="9">Histidine kinase</fullName>
    </submittedName>
</protein>
<dbReference type="InterPro" id="IPR000160">
    <property type="entry name" value="GGDEF_dom"/>
</dbReference>
<keyword evidence="9" id="KW-0418">Kinase</keyword>
<gene>
    <name evidence="9" type="ORF">SJ2017_0893</name>
</gene>
<keyword evidence="5 6" id="KW-0472">Membrane</keyword>
<evidence type="ECO:0000256" key="6">
    <source>
        <dbReference type="SAM" id="Phobius"/>
    </source>
</evidence>
<dbReference type="InterPro" id="IPR029787">
    <property type="entry name" value="Nucleotide_cyclase"/>
</dbReference>
<feature type="transmembrane region" description="Helical" evidence="6">
    <location>
        <begin position="353"/>
        <end position="376"/>
    </location>
</feature>
<comment type="subcellular location">
    <subcellularLocation>
        <location evidence="1">Cell membrane</location>
        <topology evidence="1">Multi-pass membrane protein</topology>
    </subcellularLocation>
</comment>
<dbReference type="Gene3D" id="3.30.450.20">
    <property type="entry name" value="PAS domain"/>
    <property type="match status" value="2"/>
</dbReference>
<dbReference type="InterPro" id="IPR004010">
    <property type="entry name" value="Double_Cache_2"/>
</dbReference>
<dbReference type="NCBIfam" id="TIGR00254">
    <property type="entry name" value="GGDEF"/>
    <property type="match status" value="1"/>
</dbReference>
<dbReference type="PROSITE" id="PS50887">
    <property type="entry name" value="GGDEF"/>
    <property type="match status" value="1"/>
</dbReference>
<dbReference type="CDD" id="cd01948">
    <property type="entry name" value="EAL"/>
    <property type="match status" value="1"/>
</dbReference>
<evidence type="ECO:0000256" key="5">
    <source>
        <dbReference type="ARBA" id="ARBA00023136"/>
    </source>
</evidence>
<feature type="domain" description="EAL" evidence="7">
    <location>
        <begin position="576"/>
        <end position="830"/>
    </location>
</feature>
<accession>A0ABN4YEE3</accession>
<keyword evidence="9" id="KW-0808">Transferase</keyword>
<dbReference type="SUPFAM" id="SSF55073">
    <property type="entry name" value="Nucleotide cyclase"/>
    <property type="match status" value="1"/>
</dbReference>
<evidence type="ECO:0000256" key="4">
    <source>
        <dbReference type="ARBA" id="ARBA00022989"/>
    </source>
</evidence>
<dbReference type="SMART" id="SM00052">
    <property type="entry name" value="EAL"/>
    <property type="match status" value="1"/>
</dbReference>
<dbReference type="PROSITE" id="PS50883">
    <property type="entry name" value="EAL"/>
    <property type="match status" value="1"/>
</dbReference>
<dbReference type="SUPFAM" id="SSF141868">
    <property type="entry name" value="EAL domain-like"/>
    <property type="match status" value="1"/>
</dbReference>
<reference evidence="9 10" key="1">
    <citation type="submission" date="2017-03" db="EMBL/GenBank/DDBJ databases">
        <title>Genome sequencing of Shewanella japonica KCTC 22435.</title>
        <authorList>
            <person name="Kim K.M."/>
        </authorList>
    </citation>
    <scope>NUCLEOTIDE SEQUENCE [LARGE SCALE GENOMIC DNA]</scope>
    <source>
        <strain evidence="9 10">KCTC 22435</strain>
    </source>
</reference>
<dbReference type="SMART" id="SM01049">
    <property type="entry name" value="Cache_2"/>
    <property type="match status" value="1"/>
</dbReference>
<dbReference type="GO" id="GO:0016301">
    <property type="term" value="F:kinase activity"/>
    <property type="evidence" value="ECO:0007669"/>
    <property type="project" value="UniProtKB-KW"/>
</dbReference>
<dbReference type="Pfam" id="PF08269">
    <property type="entry name" value="dCache_2"/>
    <property type="match status" value="1"/>
</dbReference>
<dbReference type="Gene3D" id="3.30.70.270">
    <property type="match status" value="1"/>
</dbReference>
<organism evidence="9 10">
    <name type="scientific">Shewanella japonica</name>
    <dbReference type="NCBI Taxonomy" id="93973"/>
    <lineage>
        <taxon>Bacteria</taxon>
        <taxon>Pseudomonadati</taxon>
        <taxon>Pseudomonadota</taxon>
        <taxon>Gammaproteobacteria</taxon>
        <taxon>Alteromonadales</taxon>
        <taxon>Shewanellaceae</taxon>
        <taxon>Shewanella</taxon>
    </lineage>
</organism>
<dbReference type="EMBL" id="CP020472">
    <property type="protein sequence ID" value="ARD21224.1"/>
    <property type="molecule type" value="Genomic_DNA"/>
</dbReference>
<dbReference type="PANTHER" id="PTHR44757">
    <property type="entry name" value="DIGUANYLATE CYCLASE DGCP"/>
    <property type="match status" value="1"/>
</dbReference>
<dbReference type="Proteomes" id="UP000191820">
    <property type="component" value="Chromosome"/>
</dbReference>
<evidence type="ECO:0000313" key="10">
    <source>
        <dbReference type="Proteomes" id="UP000191820"/>
    </source>
</evidence>
<evidence type="ECO:0000313" key="9">
    <source>
        <dbReference type="EMBL" id="ARD21224.1"/>
    </source>
</evidence>
<proteinExistence type="predicted"/>
<dbReference type="Pfam" id="PF00990">
    <property type="entry name" value="GGDEF"/>
    <property type="match status" value="1"/>
</dbReference>
<dbReference type="Gene3D" id="3.20.20.450">
    <property type="entry name" value="EAL domain"/>
    <property type="match status" value="1"/>
</dbReference>
<keyword evidence="2" id="KW-1003">Cell membrane</keyword>
<dbReference type="CDD" id="cd01949">
    <property type="entry name" value="GGDEF"/>
    <property type="match status" value="1"/>
</dbReference>
<keyword evidence="3 6" id="KW-0812">Transmembrane</keyword>
<feature type="domain" description="GGDEF" evidence="8">
    <location>
        <begin position="434"/>
        <end position="567"/>
    </location>
</feature>
<evidence type="ECO:0000256" key="1">
    <source>
        <dbReference type="ARBA" id="ARBA00004651"/>
    </source>
</evidence>
<keyword evidence="4 6" id="KW-1133">Transmembrane helix</keyword>
<dbReference type="RefSeq" id="WP_080915016.1">
    <property type="nucleotide sequence ID" value="NZ_CP020472.1"/>
</dbReference>
<evidence type="ECO:0000259" key="8">
    <source>
        <dbReference type="PROSITE" id="PS50887"/>
    </source>
</evidence>